<protein>
    <submittedName>
        <fullName evidence="1">Uncharacterized protein</fullName>
    </submittedName>
</protein>
<dbReference type="Proteomes" id="UP000812440">
    <property type="component" value="Chromosome 7"/>
</dbReference>
<name>A0A8T2IS93_9PIPI</name>
<gene>
    <name evidence="1" type="ORF">GDO86_012348</name>
</gene>
<accession>A0A8T2IS93</accession>
<keyword evidence="2" id="KW-1185">Reference proteome</keyword>
<reference evidence="1" key="1">
    <citation type="thesis" date="2020" institute="ProQuest LLC" country="789 East Eisenhower Parkway, Ann Arbor, MI, USA">
        <title>Comparative Genomics and Chromosome Evolution.</title>
        <authorList>
            <person name="Mudd A.B."/>
        </authorList>
    </citation>
    <scope>NUCLEOTIDE SEQUENCE</scope>
    <source>
        <strain evidence="1">Female2</strain>
        <tissue evidence="1">Blood</tissue>
    </source>
</reference>
<proteinExistence type="predicted"/>
<evidence type="ECO:0000313" key="2">
    <source>
        <dbReference type="Proteomes" id="UP000812440"/>
    </source>
</evidence>
<dbReference type="AlphaFoldDB" id="A0A8T2IS93"/>
<organism evidence="1 2">
    <name type="scientific">Hymenochirus boettgeri</name>
    <name type="common">Congo dwarf clawed frog</name>
    <dbReference type="NCBI Taxonomy" id="247094"/>
    <lineage>
        <taxon>Eukaryota</taxon>
        <taxon>Metazoa</taxon>
        <taxon>Chordata</taxon>
        <taxon>Craniata</taxon>
        <taxon>Vertebrata</taxon>
        <taxon>Euteleostomi</taxon>
        <taxon>Amphibia</taxon>
        <taxon>Batrachia</taxon>
        <taxon>Anura</taxon>
        <taxon>Pipoidea</taxon>
        <taxon>Pipidae</taxon>
        <taxon>Pipinae</taxon>
        <taxon>Hymenochirus</taxon>
    </lineage>
</organism>
<sequence length="41" mass="4864">MSVQCLQRNCICTQELRFQGASSLPNGPYHFIREVKPFMWF</sequence>
<comment type="caution">
    <text evidence="1">The sequence shown here is derived from an EMBL/GenBank/DDBJ whole genome shotgun (WGS) entry which is preliminary data.</text>
</comment>
<evidence type="ECO:0000313" key="1">
    <source>
        <dbReference type="EMBL" id="KAG8433950.1"/>
    </source>
</evidence>
<dbReference type="EMBL" id="JAACNH010000008">
    <property type="protein sequence ID" value="KAG8433950.1"/>
    <property type="molecule type" value="Genomic_DNA"/>
</dbReference>